<sequence length="192" mass="21681">VSQKALNFVSFVSGSYDNKVQTQQAADDHDFIQFRFIPVEINCFQGKLVYFAEEADNDVIQLRYLSVVSDGIEDTVSVNFYNITDNSKYKFGEFNVESLSNISCGDIHEDQNCKASFQVRSGFVYGNVPYCFSTVNGKHPRFAGMFTCNSFTVTVPMFSHQTSPMEPYELDRTGKKYPLINPDPGYVSPCDN</sequence>
<dbReference type="GO" id="GO:0016829">
    <property type="term" value="F:lyase activity"/>
    <property type="evidence" value="ECO:0007669"/>
    <property type="project" value="InterPro"/>
</dbReference>
<dbReference type="AlphaFoldDB" id="A0A8S3ZML5"/>
<protein>
    <submittedName>
        <fullName evidence="1">Uncharacterized protein</fullName>
    </submittedName>
</protein>
<keyword evidence="2" id="KW-1185">Reference proteome</keyword>
<feature type="non-terminal residue" evidence="1">
    <location>
        <position position="1"/>
    </location>
</feature>
<dbReference type="Gene3D" id="2.40.128.590">
    <property type="entry name" value="CpcT/CpeT domain"/>
    <property type="match status" value="1"/>
</dbReference>
<dbReference type="Proteomes" id="UP000678393">
    <property type="component" value="Unassembled WGS sequence"/>
</dbReference>
<reference evidence="1" key="1">
    <citation type="submission" date="2021-04" db="EMBL/GenBank/DDBJ databases">
        <authorList>
            <consortium name="Molecular Ecology Group"/>
        </authorList>
    </citation>
    <scope>NUCLEOTIDE SEQUENCE</scope>
</reference>
<dbReference type="EMBL" id="CAJHNH020003323">
    <property type="protein sequence ID" value="CAG5129005.1"/>
    <property type="molecule type" value="Genomic_DNA"/>
</dbReference>
<comment type="caution">
    <text evidence="1">The sequence shown here is derived from an EMBL/GenBank/DDBJ whole genome shotgun (WGS) entry which is preliminary data.</text>
</comment>
<dbReference type="InterPro" id="IPR010404">
    <property type="entry name" value="CpcT/CpeT"/>
</dbReference>
<dbReference type="Pfam" id="PF06206">
    <property type="entry name" value="CpeT"/>
    <property type="match status" value="1"/>
</dbReference>
<organism evidence="1 2">
    <name type="scientific">Candidula unifasciata</name>
    <dbReference type="NCBI Taxonomy" id="100452"/>
    <lineage>
        <taxon>Eukaryota</taxon>
        <taxon>Metazoa</taxon>
        <taxon>Spiralia</taxon>
        <taxon>Lophotrochozoa</taxon>
        <taxon>Mollusca</taxon>
        <taxon>Gastropoda</taxon>
        <taxon>Heterobranchia</taxon>
        <taxon>Euthyneura</taxon>
        <taxon>Panpulmonata</taxon>
        <taxon>Eupulmonata</taxon>
        <taxon>Stylommatophora</taxon>
        <taxon>Helicina</taxon>
        <taxon>Helicoidea</taxon>
        <taxon>Geomitridae</taxon>
        <taxon>Candidula</taxon>
    </lineage>
</organism>
<dbReference type="InterPro" id="IPR038672">
    <property type="entry name" value="CpcT/CpeT_sf"/>
</dbReference>
<evidence type="ECO:0000313" key="1">
    <source>
        <dbReference type="EMBL" id="CAG5129005.1"/>
    </source>
</evidence>
<name>A0A8S3ZML5_9EUPU</name>
<proteinExistence type="predicted"/>
<gene>
    <name evidence="1" type="ORF">CUNI_LOCUS14563</name>
</gene>
<accession>A0A8S3ZML5</accession>
<evidence type="ECO:0000313" key="2">
    <source>
        <dbReference type="Proteomes" id="UP000678393"/>
    </source>
</evidence>